<evidence type="ECO:0000256" key="6">
    <source>
        <dbReference type="ARBA" id="ARBA00023186"/>
    </source>
</evidence>
<dbReference type="SUPFAM" id="SSF49584">
    <property type="entry name" value="Periplasmic chaperone C-domain"/>
    <property type="match status" value="1"/>
</dbReference>
<keyword evidence="6 8" id="KW-0143">Chaperone</keyword>
<keyword evidence="7" id="KW-0393">Immunoglobulin domain</keyword>
<dbReference type="InterPro" id="IPR008962">
    <property type="entry name" value="PapD-like_sf"/>
</dbReference>
<dbReference type="RefSeq" id="WP_093218944.1">
    <property type="nucleotide sequence ID" value="NZ_LT629803.1"/>
</dbReference>
<protein>
    <submittedName>
        <fullName evidence="12">Uncharacterized protein</fullName>
    </submittedName>
</protein>
<feature type="domain" description="Pili assembly chaperone C-terminal" evidence="11">
    <location>
        <begin position="178"/>
        <end position="239"/>
    </location>
</feature>
<dbReference type="AlphaFoldDB" id="A0A1H2N2U8"/>
<evidence type="ECO:0000256" key="7">
    <source>
        <dbReference type="ARBA" id="ARBA00023319"/>
    </source>
</evidence>
<dbReference type="InterPro" id="IPR016148">
    <property type="entry name" value="Pili_assmbl_chaperone_C"/>
</dbReference>
<evidence type="ECO:0000256" key="1">
    <source>
        <dbReference type="ARBA" id="ARBA00004418"/>
    </source>
</evidence>
<dbReference type="InterPro" id="IPR018046">
    <property type="entry name" value="Pili_assmbl_chaperone_CS"/>
</dbReference>
<keyword evidence="3" id="KW-1029">Fimbrium biogenesis</keyword>
<evidence type="ECO:0000256" key="3">
    <source>
        <dbReference type="ARBA" id="ARBA00022558"/>
    </source>
</evidence>
<dbReference type="InterPro" id="IPR001829">
    <property type="entry name" value="Pili_assmbl_chaperone_bac"/>
</dbReference>
<dbReference type="OrthoDB" id="9131059at2"/>
<dbReference type="PANTHER" id="PTHR30251">
    <property type="entry name" value="PILUS ASSEMBLY CHAPERONE"/>
    <property type="match status" value="1"/>
</dbReference>
<comment type="similarity">
    <text evidence="2 8">Belongs to the periplasmic pilus chaperone family.</text>
</comment>
<evidence type="ECO:0000256" key="4">
    <source>
        <dbReference type="ARBA" id="ARBA00022729"/>
    </source>
</evidence>
<evidence type="ECO:0000259" key="10">
    <source>
        <dbReference type="Pfam" id="PF00345"/>
    </source>
</evidence>
<dbReference type="Gene3D" id="2.60.40.10">
    <property type="entry name" value="Immunoglobulins"/>
    <property type="match status" value="2"/>
</dbReference>
<evidence type="ECO:0000256" key="2">
    <source>
        <dbReference type="ARBA" id="ARBA00007399"/>
    </source>
</evidence>
<dbReference type="Pfam" id="PF00345">
    <property type="entry name" value="PapD_N"/>
    <property type="match status" value="1"/>
</dbReference>
<keyword evidence="4 9" id="KW-0732">Signal</keyword>
<dbReference type="Proteomes" id="UP000295254">
    <property type="component" value="Unassembled WGS sequence"/>
</dbReference>
<keyword evidence="13" id="KW-1185">Reference proteome</keyword>
<dbReference type="PRINTS" id="PR00969">
    <property type="entry name" value="CHAPERONPILI"/>
</dbReference>
<comment type="caution">
    <text evidence="12">The sequence shown here is derived from an EMBL/GenBank/DDBJ whole genome shotgun (WGS) entry which is preliminary data.</text>
</comment>
<gene>
    <name evidence="12" type="ORF">EIY72_08850</name>
</gene>
<evidence type="ECO:0000256" key="9">
    <source>
        <dbReference type="SAM" id="SignalP"/>
    </source>
</evidence>
<dbReference type="InterPro" id="IPR016147">
    <property type="entry name" value="Pili_assmbl_chaperone_N"/>
</dbReference>
<sequence length="249" mass="26620">MKFEIKRCVLGVCVALALLPVAASASVVVSGTRVVYPASEKEVIVSLRNEGTTPTLVQSWIDKGGPQVRPGSEAVPFVITPPITRIEPKRGQSIRVTATGLSGVPKDRESAFWFNVLEIPPRSKSADGQGQNQVQVAFRSKIKLFYRPEGLPGKPAEAARALRWTLVKDPQGYALRATNSAVYHVSLGDVSITLAGKAYSNKEGGMIEPLKSYDFPLKGLTSTAGGGEITYSWINDYGSGVTQTASLGL</sequence>
<evidence type="ECO:0000313" key="13">
    <source>
        <dbReference type="Proteomes" id="UP000295254"/>
    </source>
</evidence>
<dbReference type="InterPro" id="IPR036316">
    <property type="entry name" value="Pili_assmbl_chap_C_dom_sf"/>
</dbReference>
<dbReference type="SUPFAM" id="SSF49354">
    <property type="entry name" value="PapD-like"/>
    <property type="match status" value="1"/>
</dbReference>
<feature type="chain" id="PRO_5044371894" evidence="9">
    <location>
        <begin position="26"/>
        <end position="249"/>
    </location>
</feature>
<dbReference type="InterPro" id="IPR050643">
    <property type="entry name" value="Periplasmic_pilus_chap"/>
</dbReference>
<dbReference type="FunFam" id="2.60.40.10:FF:000458">
    <property type="entry name" value="Molecular chaperone FimC"/>
    <property type="match status" value="1"/>
</dbReference>
<dbReference type="PROSITE" id="PS00635">
    <property type="entry name" value="PILI_CHAPERONE"/>
    <property type="match status" value="1"/>
</dbReference>
<dbReference type="InterPro" id="IPR013783">
    <property type="entry name" value="Ig-like_fold"/>
</dbReference>
<keyword evidence="5" id="KW-0574">Periplasm</keyword>
<proteinExistence type="inferred from homology"/>
<dbReference type="EMBL" id="RRZK01000008">
    <property type="protein sequence ID" value="TDB65608.1"/>
    <property type="molecule type" value="Genomic_DNA"/>
</dbReference>
<feature type="signal peptide" evidence="9">
    <location>
        <begin position="1"/>
        <end position="25"/>
    </location>
</feature>
<evidence type="ECO:0000313" key="12">
    <source>
        <dbReference type="EMBL" id="TDB65608.1"/>
    </source>
</evidence>
<dbReference type="PANTHER" id="PTHR30251:SF2">
    <property type="entry name" value="FIMBRIAL CHAPERONE YADV-RELATED"/>
    <property type="match status" value="1"/>
</dbReference>
<dbReference type="GO" id="GO:0030288">
    <property type="term" value="C:outer membrane-bounded periplasmic space"/>
    <property type="evidence" value="ECO:0007669"/>
    <property type="project" value="InterPro"/>
</dbReference>
<feature type="domain" description="Pili assembly chaperone N-terminal" evidence="10">
    <location>
        <begin position="26"/>
        <end position="151"/>
    </location>
</feature>
<dbReference type="Pfam" id="PF02753">
    <property type="entry name" value="PapD_C"/>
    <property type="match status" value="1"/>
</dbReference>
<organism evidence="12 13">
    <name type="scientific">Pseudomonas vancouverensis</name>
    <dbReference type="NCBI Taxonomy" id="95300"/>
    <lineage>
        <taxon>Bacteria</taxon>
        <taxon>Pseudomonadati</taxon>
        <taxon>Pseudomonadota</taxon>
        <taxon>Gammaproteobacteria</taxon>
        <taxon>Pseudomonadales</taxon>
        <taxon>Pseudomonadaceae</taxon>
        <taxon>Pseudomonas</taxon>
    </lineage>
</organism>
<comment type="subcellular location">
    <subcellularLocation>
        <location evidence="1 8">Periplasm</location>
    </subcellularLocation>
</comment>
<name>A0A1H2N2U8_PSEVA</name>
<evidence type="ECO:0000256" key="8">
    <source>
        <dbReference type="RuleBase" id="RU003918"/>
    </source>
</evidence>
<dbReference type="GO" id="GO:0071555">
    <property type="term" value="P:cell wall organization"/>
    <property type="evidence" value="ECO:0007669"/>
    <property type="project" value="InterPro"/>
</dbReference>
<evidence type="ECO:0000259" key="11">
    <source>
        <dbReference type="Pfam" id="PF02753"/>
    </source>
</evidence>
<reference evidence="13" key="1">
    <citation type="journal article" date="2019" name="bioRxiv">
        <title>Bacterially produced spermidine induces plant systemic susceptibility to pathogens.</title>
        <authorList>
            <person name="Melnyk R.A."/>
            <person name="Beskrovnaya P.A."/>
            <person name="Liu Z."/>
            <person name="Song Y."/>
            <person name="Haney C.H."/>
        </authorList>
    </citation>
    <scope>NUCLEOTIDE SEQUENCE [LARGE SCALE GENOMIC DNA]</scope>
    <source>
        <strain evidence="13">Dha-51</strain>
    </source>
</reference>
<accession>A0A1H2N2U8</accession>
<evidence type="ECO:0000256" key="5">
    <source>
        <dbReference type="ARBA" id="ARBA00022764"/>
    </source>
</evidence>
<dbReference type="STRING" id="95300.SAMN05216558_1638"/>